<dbReference type="AlphaFoldDB" id="I3Y677"/>
<dbReference type="HOGENOM" id="CLU_096795_1_0_6"/>
<dbReference type="GO" id="GO:0016747">
    <property type="term" value="F:acyltransferase activity, transferring groups other than amino-acyl groups"/>
    <property type="evidence" value="ECO:0007669"/>
    <property type="project" value="InterPro"/>
</dbReference>
<dbReference type="Gene3D" id="3.40.630.30">
    <property type="match status" value="1"/>
</dbReference>
<dbReference type="KEGG" id="tvi:Thivi_0426"/>
<sequence>MANDTHKTKVCLRIANESEFEKFKTDLQEAFKISAEKEFGHKLDEPIPSDSDIEAAFKSAGAIVYQVLKNEKIVGGAIVSIDEVIQHNKLLLFFIKTSCHDQGIGHEAWKSIEEKHPKTKSWETVTPYFEKRNIHFYVNKCGFKIVEYYNKYHPDPNKKQSNDSDEDMFKFEKRMSNK</sequence>
<feature type="region of interest" description="Disordered" evidence="1">
    <location>
        <begin position="156"/>
        <end position="178"/>
    </location>
</feature>
<dbReference type="Pfam" id="PF00583">
    <property type="entry name" value="Acetyltransf_1"/>
    <property type="match status" value="1"/>
</dbReference>
<keyword evidence="4" id="KW-1185">Reference proteome</keyword>
<dbReference type="EMBL" id="CP003154">
    <property type="protein sequence ID" value="AFL72495.1"/>
    <property type="molecule type" value="Genomic_DNA"/>
</dbReference>
<dbReference type="PROSITE" id="PS51186">
    <property type="entry name" value="GNAT"/>
    <property type="match status" value="1"/>
</dbReference>
<dbReference type="InterPro" id="IPR016181">
    <property type="entry name" value="Acyl_CoA_acyltransferase"/>
</dbReference>
<gene>
    <name evidence="3" type="ordered locus">Thivi_0426</name>
</gene>
<feature type="domain" description="N-acetyltransferase" evidence="2">
    <location>
        <begin position="10"/>
        <end position="176"/>
    </location>
</feature>
<dbReference type="STRING" id="765911.Thivi_0426"/>
<dbReference type="eggNOG" id="COG0456">
    <property type="taxonomic scope" value="Bacteria"/>
</dbReference>
<dbReference type="SUPFAM" id="SSF55729">
    <property type="entry name" value="Acyl-CoA N-acyltransferases (Nat)"/>
    <property type="match status" value="1"/>
</dbReference>
<evidence type="ECO:0000313" key="4">
    <source>
        <dbReference type="Proteomes" id="UP000006062"/>
    </source>
</evidence>
<evidence type="ECO:0000259" key="2">
    <source>
        <dbReference type="PROSITE" id="PS51186"/>
    </source>
</evidence>
<dbReference type="RefSeq" id="WP_014776996.1">
    <property type="nucleotide sequence ID" value="NC_018012.1"/>
</dbReference>
<evidence type="ECO:0000313" key="3">
    <source>
        <dbReference type="EMBL" id="AFL72495.1"/>
    </source>
</evidence>
<proteinExistence type="predicted"/>
<dbReference type="OrthoDB" id="9786032at2"/>
<protein>
    <recommendedName>
        <fullName evidence="2">N-acetyltransferase domain-containing protein</fullName>
    </recommendedName>
</protein>
<dbReference type="InterPro" id="IPR000182">
    <property type="entry name" value="GNAT_dom"/>
</dbReference>
<evidence type="ECO:0000256" key="1">
    <source>
        <dbReference type="SAM" id="MobiDB-lite"/>
    </source>
</evidence>
<name>I3Y677_THIV6</name>
<reference evidence="3 4" key="1">
    <citation type="submission" date="2012-06" db="EMBL/GenBank/DDBJ databases">
        <title>Complete sequence of Thiocystis violascens DSM 198.</title>
        <authorList>
            <consortium name="US DOE Joint Genome Institute"/>
            <person name="Lucas S."/>
            <person name="Han J."/>
            <person name="Lapidus A."/>
            <person name="Cheng J.-F."/>
            <person name="Goodwin L."/>
            <person name="Pitluck S."/>
            <person name="Peters L."/>
            <person name="Ovchinnikova G."/>
            <person name="Teshima H."/>
            <person name="Detter J.C."/>
            <person name="Han C."/>
            <person name="Tapia R."/>
            <person name="Land M."/>
            <person name="Hauser L."/>
            <person name="Kyrpides N."/>
            <person name="Ivanova N."/>
            <person name="Pagani I."/>
            <person name="Vogl K."/>
            <person name="Liu Z."/>
            <person name="Frigaard N.-U."/>
            <person name="Bryant D."/>
            <person name="Woyke T."/>
        </authorList>
    </citation>
    <scope>NUCLEOTIDE SEQUENCE [LARGE SCALE GENOMIC DNA]</scope>
    <source>
        <strain evidence="4">ATCC 17096 / DSM 198 / 6111</strain>
    </source>
</reference>
<dbReference type="Proteomes" id="UP000006062">
    <property type="component" value="Chromosome"/>
</dbReference>
<accession>I3Y677</accession>
<organism evidence="3 4">
    <name type="scientific">Thiocystis violascens (strain ATCC 17096 / DSM 198 / 6111)</name>
    <name type="common">Chromatium violascens</name>
    <dbReference type="NCBI Taxonomy" id="765911"/>
    <lineage>
        <taxon>Bacteria</taxon>
        <taxon>Pseudomonadati</taxon>
        <taxon>Pseudomonadota</taxon>
        <taxon>Gammaproteobacteria</taxon>
        <taxon>Chromatiales</taxon>
        <taxon>Chromatiaceae</taxon>
        <taxon>Thiocystis</taxon>
    </lineage>
</organism>